<name>A0ABS2MXM0_9BACI</name>
<gene>
    <name evidence="1" type="ORF">JOC48_001114</name>
</gene>
<reference evidence="1 2" key="1">
    <citation type="submission" date="2021-01" db="EMBL/GenBank/DDBJ databases">
        <title>Genomic Encyclopedia of Type Strains, Phase IV (KMG-IV): sequencing the most valuable type-strain genomes for metagenomic binning, comparative biology and taxonomic classification.</title>
        <authorList>
            <person name="Goeker M."/>
        </authorList>
    </citation>
    <scope>NUCLEOTIDE SEQUENCE [LARGE SCALE GENOMIC DNA]</scope>
    <source>
        <strain evidence="1 2">DSM 23711</strain>
    </source>
</reference>
<dbReference type="PROSITE" id="PS01229">
    <property type="entry name" value="COF_2"/>
    <property type="match status" value="1"/>
</dbReference>
<accession>A0ABS2MXM0</accession>
<dbReference type="Proteomes" id="UP001296943">
    <property type="component" value="Unassembled WGS sequence"/>
</dbReference>
<proteinExistence type="predicted"/>
<dbReference type="Pfam" id="PF08282">
    <property type="entry name" value="Hydrolase_3"/>
    <property type="match status" value="1"/>
</dbReference>
<dbReference type="EMBL" id="JAFBDR010000004">
    <property type="protein sequence ID" value="MBM7570636.1"/>
    <property type="molecule type" value="Genomic_DNA"/>
</dbReference>
<protein>
    <submittedName>
        <fullName evidence="1">Cof subfamily protein (Haloacid dehalogenase superfamily)</fullName>
    </submittedName>
</protein>
<dbReference type="SFLD" id="SFLDS00003">
    <property type="entry name" value="Haloacid_Dehalogenase"/>
    <property type="match status" value="1"/>
</dbReference>
<dbReference type="Gene3D" id="3.30.1240.10">
    <property type="match status" value="1"/>
</dbReference>
<dbReference type="InterPro" id="IPR023214">
    <property type="entry name" value="HAD_sf"/>
</dbReference>
<dbReference type="NCBIfam" id="TIGR00099">
    <property type="entry name" value="Cof-subfamily"/>
    <property type="match status" value="1"/>
</dbReference>
<dbReference type="SFLD" id="SFLDG01144">
    <property type="entry name" value="C2.B.4:_PGP_Like"/>
    <property type="match status" value="1"/>
</dbReference>
<dbReference type="NCBIfam" id="TIGR01484">
    <property type="entry name" value="HAD-SF-IIB"/>
    <property type="match status" value="1"/>
</dbReference>
<dbReference type="Gene3D" id="3.40.50.1000">
    <property type="entry name" value="HAD superfamily/HAD-like"/>
    <property type="match status" value="1"/>
</dbReference>
<organism evidence="1 2">
    <name type="scientific">Aquibacillus albus</name>
    <dbReference type="NCBI Taxonomy" id="1168171"/>
    <lineage>
        <taxon>Bacteria</taxon>
        <taxon>Bacillati</taxon>
        <taxon>Bacillota</taxon>
        <taxon>Bacilli</taxon>
        <taxon>Bacillales</taxon>
        <taxon>Bacillaceae</taxon>
        <taxon>Aquibacillus</taxon>
    </lineage>
</organism>
<dbReference type="SFLD" id="SFLDG01140">
    <property type="entry name" value="C2.B:_Phosphomannomutase_and_P"/>
    <property type="match status" value="1"/>
</dbReference>
<evidence type="ECO:0000313" key="2">
    <source>
        <dbReference type="Proteomes" id="UP001296943"/>
    </source>
</evidence>
<keyword evidence="2" id="KW-1185">Reference proteome</keyword>
<dbReference type="PROSITE" id="PS01228">
    <property type="entry name" value="COF_1"/>
    <property type="match status" value="1"/>
</dbReference>
<evidence type="ECO:0000313" key="1">
    <source>
        <dbReference type="EMBL" id="MBM7570636.1"/>
    </source>
</evidence>
<dbReference type="PANTHER" id="PTHR10000">
    <property type="entry name" value="PHOSPHOSERINE PHOSPHATASE"/>
    <property type="match status" value="1"/>
</dbReference>
<comment type="caution">
    <text evidence="1">The sequence shown here is derived from an EMBL/GenBank/DDBJ whole genome shotgun (WGS) entry which is preliminary data.</text>
</comment>
<dbReference type="SUPFAM" id="SSF56784">
    <property type="entry name" value="HAD-like"/>
    <property type="match status" value="1"/>
</dbReference>
<dbReference type="PANTHER" id="PTHR10000:SF55">
    <property type="entry name" value="5-AMINO-6-(5-PHOSPHO-D-RIBITYLAMINO)URACIL PHOSPHATASE YCSE"/>
    <property type="match status" value="1"/>
</dbReference>
<dbReference type="InterPro" id="IPR000150">
    <property type="entry name" value="Cof"/>
</dbReference>
<dbReference type="CDD" id="cd07516">
    <property type="entry name" value="HAD_Pase"/>
    <property type="match status" value="1"/>
</dbReference>
<dbReference type="InterPro" id="IPR036412">
    <property type="entry name" value="HAD-like_sf"/>
</dbReference>
<sequence length="287" mass="32766">METKAVFLDMDGTILNHHNEVTNNTKRIIDQLRAKGMIVCIATGRSLKEVYDDARSDLQVDGIVSSNGMIVYQGNDIIAEHSLSRELINEIINKAREQEVYYELHPNEGSCITLNQDKAFVIDEIREPKPEEVGINEWLSRQAAIEKDIQWEDSVGERKYSKFYFFSRTEEKINHWIDELNELKKQIDFTTSTSSNHNVEVMVAGVNKATGIQHLLDHFGLRPEEILVVGDSNNDIPMLEFAGYSVAMKNAPDSIKQLADEVTTYDCDEDGVYHYLKNKFLSYKQPG</sequence>
<dbReference type="InterPro" id="IPR006379">
    <property type="entry name" value="HAD-SF_hydro_IIB"/>
</dbReference>